<reference evidence="1 2" key="1">
    <citation type="submission" date="2015-01" db="EMBL/GenBank/DDBJ databases">
        <title>Evolution of Trichinella species and genotypes.</title>
        <authorList>
            <person name="Korhonen P.K."/>
            <person name="Edoardo P."/>
            <person name="Giuseppe L.R."/>
            <person name="Gasser R.B."/>
        </authorList>
    </citation>
    <scope>NUCLEOTIDE SEQUENCE [LARGE SCALE GENOMIC DNA]</scope>
    <source>
        <strain evidence="1">ISS141</strain>
    </source>
</reference>
<proteinExistence type="predicted"/>
<dbReference type="AlphaFoldDB" id="A0A0V0Y537"/>
<sequence>MNHCLSHVTEDSSKCFFQIAHGVVNTGRFVSHYAVLLRKLALYGLCIGWPSRYWRWGVAGWLPRIFGNGSVAYRCVANRVHSGAAHLSRSFVFDEILR</sequence>
<name>A0A0V0Y537_TRIPS</name>
<accession>A0A0V0Y537</accession>
<organism evidence="1 2">
    <name type="scientific">Trichinella pseudospiralis</name>
    <name type="common">Parasitic roundworm</name>
    <dbReference type="NCBI Taxonomy" id="6337"/>
    <lineage>
        <taxon>Eukaryota</taxon>
        <taxon>Metazoa</taxon>
        <taxon>Ecdysozoa</taxon>
        <taxon>Nematoda</taxon>
        <taxon>Enoplea</taxon>
        <taxon>Dorylaimia</taxon>
        <taxon>Trichinellida</taxon>
        <taxon>Trichinellidae</taxon>
        <taxon>Trichinella</taxon>
    </lineage>
</organism>
<evidence type="ECO:0000313" key="1">
    <source>
        <dbReference type="EMBL" id="KRX95290.1"/>
    </source>
</evidence>
<gene>
    <name evidence="1" type="ORF">T4E_5682</name>
</gene>
<evidence type="ECO:0000313" key="2">
    <source>
        <dbReference type="Proteomes" id="UP000054815"/>
    </source>
</evidence>
<dbReference type="EMBL" id="JYDU01000058">
    <property type="protein sequence ID" value="KRX95290.1"/>
    <property type="molecule type" value="Genomic_DNA"/>
</dbReference>
<protein>
    <submittedName>
        <fullName evidence="1">Uncharacterized protein</fullName>
    </submittedName>
</protein>
<dbReference type="Proteomes" id="UP000054815">
    <property type="component" value="Unassembled WGS sequence"/>
</dbReference>
<comment type="caution">
    <text evidence="1">The sequence shown here is derived from an EMBL/GenBank/DDBJ whole genome shotgun (WGS) entry which is preliminary data.</text>
</comment>